<evidence type="ECO:0000313" key="3">
    <source>
        <dbReference type="Proteomes" id="UP000236333"/>
    </source>
</evidence>
<evidence type="ECO:0000313" key="2">
    <source>
        <dbReference type="EMBL" id="PNH05108.1"/>
    </source>
</evidence>
<dbReference type="EMBL" id="PGGS01000334">
    <property type="protein sequence ID" value="PNH05108.1"/>
    <property type="molecule type" value="Genomic_DNA"/>
</dbReference>
<gene>
    <name evidence="2" type="ORF">TSOC_008661</name>
</gene>
<dbReference type="CDD" id="cd01650">
    <property type="entry name" value="RT_nLTR_like"/>
    <property type="match status" value="1"/>
</dbReference>
<protein>
    <submittedName>
        <fullName evidence="2">Transposon TX1 uncharacterized protein</fullName>
    </submittedName>
</protein>
<evidence type="ECO:0000259" key="1">
    <source>
        <dbReference type="PROSITE" id="PS50878"/>
    </source>
</evidence>
<dbReference type="SUPFAM" id="SSF56219">
    <property type="entry name" value="DNase I-like"/>
    <property type="match status" value="1"/>
</dbReference>
<feature type="domain" description="Reverse transcriptase" evidence="1">
    <location>
        <begin position="500"/>
        <end position="782"/>
    </location>
</feature>
<dbReference type="InterPro" id="IPR036691">
    <property type="entry name" value="Endo/exonu/phosph_ase_sf"/>
</dbReference>
<dbReference type="Proteomes" id="UP000236333">
    <property type="component" value="Unassembled WGS sequence"/>
</dbReference>
<proteinExistence type="predicted"/>
<dbReference type="InterPro" id="IPR000477">
    <property type="entry name" value="RT_dom"/>
</dbReference>
<comment type="caution">
    <text evidence="2">The sequence shown here is derived from an EMBL/GenBank/DDBJ whole genome shotgun (WGS) entry which is preliminary data.</text>
</comment>
<name>A0A2J7ZXW5_9CHLO</name>
<sequence length="1183" mass="125938">MCTYSSYVRAAEHSHASTELDALLRSGAGAGLPWTGVVAYSPGTAHSCGVATLLSAAASKRGIHVQQQATDTEGRVVCVDLDVQQHRLRVVNAYAPAQGPVRRAWLPSLADYLETDRELLLGGDFNCVVEAADESVPSACRRQGAAELGSLMAAFGLVDAWPGRGRGPGFTHVATNAPGSAARLDRWLVGPAAQPWVAGIQLVQGVLLRLRLPDLPPLGRRGWSLPTYLLYHPSLLAQLQAAVAAQVVSLSTGEAADARDVWEALKAFLRATADHLHRQHSREQAEELFWQQQTAAAALASYSLDTSVVHRQQALRHATTQLKAQVRKEAVAMCGAAEALYGSQGEQGTRWFHSLGRAPRAEQQPIVCLQVPGDAAPASLAQADFSSTISRAATAHFSSDAPTGLFRPGAVDVPAQQTLLAQLRRTLPPELQQAAEGPAGDGSFVLSELAAALQGCAPGKAPGTDGLPYEVYKVLWPQLGPLLLAAVNAALGDALVDGPREGMAAALPGSWLEGLIALVYKGKQLPRELLPSYRPLTLLNADFKVLSKAVGNRLQGPLDYLVDALQTAFLDGRWIGENVLYHLGLREYLQQSAQPGALLLLDLEKAYDLVDRDWVLTVAQAMGFGAGMRRWLRLLLAPATARACVNGHLSEPFPVRNGLTQGSPLSPPLWVLQLEPLTAYLHHLASSGLLRTPSLPDGSPAPPVAHHADDTKLLVSDADVDGPVAKAAVQLYCRASNGRENASKAKGVVLGTHAPVVGRHAATGAYFPGPDEDPPKLLGVPLCADMDRAAGLCYDTRLASLEHLSRCWRQHELSMVGRVHVAKQVLANALVYHLCFVPPTAPQLQRVCRLLDNFVAWSFLPEDASLVSHGRATLRPKCWVAQLAPGDGGIGHVDLPSFAAALQAKTVALLALPGQQPWKLLTRFLLAAAAPAGTTGWGWVYSTAPLPQPGGPLSDRLLAAAQAHRHCRPGRLPPPPDVDGRALLCEPLFYNPLILDAAQEPLVPPPGWPADGPMSLGQWRQLAATPGAGQQPDGLDVVAGALPAAWQALLADPLWTVLRLCFLHAVWCVHMDRDRTAHHAHAVVAHTVAALRHLMWAQFRMTALSDALLEPLPTRLLSAQLKADRLADFSAVWAWRRVLCEVELPPAGAAEGPRLRVFLSLAAPVPAPAAPAPAGPLGGQAGV</sequence>
<accession>A0A2J7ZXW5</accession>
<dbReference type="Gene3D" id="3.60.10.10">
    <property type="entry name" value="Endonuclease/exonuclease/phosphatase"/>
    <property type="match status" value="1"/>
</dbReference>
<keyword evidence="3" id="KW-1185">Reference proteome</keyword>
<organism evidence="2 3">
    <name type="scientific">Tetrabaena socialis</name>
    <dbReference type="NCBI Taxonomy" id="47790"/>
    <lineage>
        <taxon>Eukaryota</taxon>
        <taxon>Viridiplantae</taxon>
        <taxon>Chlorophyta</taxon>
        <taxon>core chlorophytes</taxon>
        <taxon>Chlorophyceae</taxon>
        <taxon>CS clade</taxon>
        <taxon>Chlamydomonadales</taxon>
        <taxon>Tetrabaenaceae</taxon>
        <taxon>Tetrabaena</taxon>
    </lineage>
</organism>
<reference evidence="2 3" key="1">
    <citation type="journal article" date="2017" name="Mol. Biol. Evol.">
        <title>The 4-celled Tetrabaena socialis nuclear genome reveals the essential components for genetic control of cell number at the origin of multicellularity in the volvocine lineage.</title>
        <authorList>
            <person name="Featherston J."/>
            <person name="Arakaki Y."/>
            <person name="Hanschen E.R."/>
            <person name="Ferris P.J."/>
            <person name="Michod R.E."/>
            <person name="Olson B.J.S.C."/>
            <person name="Nozaki H."/>
            <person name="Durand P.M."/>
        </authorList>
    </citation>
    <scope>NUCLEOTIDE SEQUENCE [LARGE SCALE GENOMIC DNA]</scope>
    <source>
        <strain evidence="2 3">NIES-571</strain>
    </source>
</reference>
<dbReference type="Pfam" id="PF00078">
    <property type="entry name" value="RVT_1"/>
    <property type="match status" value="1"/>
</dbReference>
<dbReference type="PANTHER" id="PTHR19446">
    <property type="entry name" value="REVERSE TRANSCRIPTASES"/>
    <property type="match status" value="1"/>
</dbReference>
<dbReference type="OrthoDB" id="8961218at2759"/>
<dbReference type="AlphaFoldDB" id="A0A2J7ZXW5"/>
<dbReference type="PROSITE" id="PS50878">
    <property type="entry name" value="RT_POL"/>
    <property type="match status" value="1"/>
</dbReference>